<proteinExistence type="predicted"/>
<dbReference type="PANTHER" id="PTHR22916">
    <property type="entry name" value="GLYCOSYLTRANSFERASE"/>
    <property type="match status" value="1"/>
</dbReference>
<accession>A0ABQ6PG92</accession>
<evidence type="ECO:0000313" key="3">
    <source>
        <dbReference type="Proteomes" id="UP001628164"/>
    </source>
</evidence>
<dbReference type="Pfam" id="PF00535">
    <property type="entry name" value="Glycos_transf_2"/>
    <property type="match status" value="1"/>
</dbReference>
<dbReference type="InterPro" id="IPR001173">
    <property type="entry name" value="Glyco_trans_2-like"/>
</dbReference>
<dbReference type="InterPro" id="IPR029044">
    <property type="entry name" value="Nucleotide-diphossugar_trans"/>
</dbReference>
<dbReference type="RefSeq" id="WP_407877464.1">
    <property type="nucleotide sequence ID" value="NZ_BTHG01000004.1"/>
</dbReference>
<feature type="domain" description="Glycosyltransferase 2-like" evidence="1">
    <location>
        <begin position="22"/>
        <end position="153"/>
    </location>
</feature>
<protein>
    <recommendedName>
        <fullName evidence="1">Glycosyltransferase 2-like domain-containing protein</fullName>
    </recommendedName>
</protein>
<organism evidence="2 3">
    <name type="scientific">Francisella sciaenopsi</name>
    <dbReference type="NCBI Taxonomy" id="3055034"/>
    <lineage>
        <taxon>Bacteria</taxon>
        <taxon>Pseudomonadati</taxon>
        <taxon>Pseudomonadota</taxon>
        <taxon>Gammaproteobacteria</taxon>
        <taxon>Thiotrichales</taxon>
        <taxon>Francisellaceae</taxon>
        <taxon>Francisella</taxon>
    </lineage>
</organism>
<keyword evidence="3" id="KW-1185">Reference proteome</keyword>
<sequence>MSKIKNEKQIVAQWQKNYPLVSICCTAYNQEKYIEEALKSFLLQETSFPFEIIISDDCSTDRTTEILRRYVKQYPNIIRLIYQEKNQYSKGALPIRDFILPEVKGKYIALCEGDDYWIDVTKLQQQVDFLEQNIEFIGCGHNTRFLINGELTDRLFVDSNNKKDSYIFEDFIDSAYLHTTSLVFRYDSKYRDQIDEYLAKYSSVKRNDVYMLLVFSKFGSIKYIDKIMSVYRMNDGGIWSGANEQAQLIMFLHGCVDFSYIFGDEYKDKFLYSFANTFSENLDTCTSCFVSEVLNELSERDLKVVVESFAKFKKQDNETIKNCSEYIDFLEKQVNDNSLRSFIVKLMKVVKIYPVIKNIKAKIFK</sequence>
<dbReference type="EMBL" id="BTHG01000004">
    <property type="protein sequence ID" value="GMN89698.1"/>
    <property type="molecule type" value="Genomic_DNA"/>
</dbReference>
<dbReference type="PANTHER" id="PTHR22916:SF3">
    <property type="entry name" value="UDP-GLCNAC:BETAGAL BETA-1,3-N-ACETYLGLUCOSAMINYLTRANSFERASE-LIKE PROTEIN 1"/>
    <property type="match status" value="1"/>
</dbReference>
<comment type="caution">
    <text evidence="2">The sequence shown here is derived from an EMBL/GenBank/DDBJ whole genome shotgun (WGS) entry which is preliminary data.</text>
</comment>
<gene>
    <name evidence="2" type="ORF">fsci_11840</name>
</gene>
<name>A0ABQ6PG92_9GAMM</name>
<evidence type="ECO:0000259" key="1">
    <source>
        <dbReference type="Pfam" id="PF00535"/>
    </source>
</evidence>
<dbReference type="Gene3D" id="3.90.550.10">
    <property type="entry name" value="Spore Coat Polysaccharide Biosynthesis Protein SpsA, Chain A"/>
    <property type="match status" value="1"/>
</dbReference>
<reference evidence="2 3" key="1">
    <citation type="journal article" date="2024" name="Dis. Aquat. Organ.">
        <title>Francisella sciaenopsi sp. nov. isolated from diseased red drum Sciaenops ocellatus in Florida, USA.</title>
        <authorList>
            <person name="Kawahara M."/>
            <person name="Cody T.T."/>
            <person name="Yanong R.P.E."/>
            <person name="Henderson E."/>
            <person name="Yazdi Z."/>
            <person name="Soto E."/>
        </authorList>
    </citation>
    <scope>NUCLEOTIDE SEQUENCE [LARGE SCALE GENOMIC DNA]</scope>
    <source>
        <strain evidence="2 3">R22-20-7</strain>
    </source>
</reference>
<dbReference type="SUPFAM" id="SSF53448">
    <property type="entry name" value="Nucleotide-diphospho-sugar transferases"/>
    <property type="match status" value="1"/>
</dbReference>
<evidence type="ECO:0000313" key="2">
    <source>
        <dbReference type="EMBL" id="GMN89698.1"/>
    </source>
</evidence>
<dbReference type="Proteomes" id="UP001628164">
    <property type="component" value="Unassembled WGS sequence"/>
</dbReference>